<feature type="transmembrane region" description="Helical" evidence="6">
    <location>
        <begin position="215"/>
        <end position="233"/>
    </location>
</feature>
<dbReference type="InterPro" id="IPR036097">
    <property type="entry name" value="HisK_dim/P_sf"/>
</dbReference>
<evidence type="ECO:0000313" key="10">
    <source>
        <dbReference type="EMBL" id="RYJ14739.1"/>
    </source>
</evidence>
<dbReference type="RefSeq" id="WP_129785081.1">
    <property type="nucleotide sequence ID" value="NZ_RZHH01000002.1"/>
</dbReference>
<dbReference type="Gene3D" id="3.30.450.20">
    <property type="entry name" value="PAS domain"/>
    <property type="match status" value="1"/>
</dbReference>
<name>A0A482TRZ0_9EURY</name>
<accession>A0A482TRZ0</accession>
<reference evidence="10 11" key="1">
    <citation type="submission" date="2018-12" db="EMBL/GenBank/DDBJ databases">
        <title>Genome analysis provides insights into bioremediation potentialities of Halogeometricum borinquense strain N11.</title>
        <authorList>
            <person name="Najjari A."/>
            <person name="Youssef N."/>
            <person name="Fhoula I."/>
            <person name="Ben Dhia O."/>
            <person name="Mahjoubi M."/>
            <person name="Ouzari H.I."/>
            <person name="Cherif A."/>
        </authorList>
    </citation>
    <scope>NUCLEOTIDE SEQUENCE [LARGE SCALE GENOMIC DNA]</scope>
    <source>
        <strain evidence="10 11">N11</strain>
    </source>
</reference>
<dbReference type="InterPro" id="IPR000700">
    <property type="entry name" value="PAS-assoc_C"/>
</dbReference>
<dbReference type="InterPro" id="IPR036890">
    <property type="entry name" value="HATPase_C_sf"/>
</dbReference>
<dbReference type="EC" id="2.7.13.3" evidence="2"/>
<dbReference type="PROSITE" id="PS50109">
    <property type="entry name" value="HIS_KIN"/>
    <property type="match status" value="1"/>
</dbReference>
<dbReference type="Pfam" id="PF02518">
    <property type="entry name" value="HATPase_c"/>
    <property type="match status" value="1"/>
</dbReference>
<evidence type="ECO:0000256" key="5">
    <source>
        <dbReference type="ARBA" id="ARBA00023012"/>
    </source>
</evidence>
<dbReference type="CDD" id="cd00075">
    <property type="entry name" value="HATPase"/>
    <property type="match status" value="1"/>
</dbReference>
<feature type="transmembrane region" description="Helical" evidence="6">
    <location>
        <begin position="6"/>
        <end position="24"/>
    </location>
</feature>
<dbReference type="AlphaFoldDB" id="A0A482TRZ0"/>
<feature type="domain" description="Histidine kinase" evidence="7">
    <location>
        <begin position="366"/>
        <end position="570"/>
    </location>
</feature>
<proteinExistence type="predicted"/>
<sequence length="570" mass="61998">MVVVTDVYPALLLVAAAISVTLCVMTWRRSVTGSVAFSLNMLAVTLWLVGHTAEVMATSEALIRYWANVQWVAAIVVAPTWFLFVMAYLGKDQWLEPKRLAVLAVEPVVMLLLLATNNQFHLLWNEPHIDTVTLGWLFGETVTLAAAEPAVGTLAHVAFSYTLLFVGSLYLVRLALASASVYRWQSAAVLLGVSVPWVASAAALSDATSIDLTPVAFSVTGVALAFGLIRYRLLDLVPVARDAVVENLNDSVIVFDRHGRIVDVNDAALAFTDLDEPDVIGASAAEVFTEYTDLIERYRGVADMRKEIAIEHEGVERHYEVDLTPITGRDGSRVGTLTVCRDITERRRRERELERKNNQLERFASVVSHDLRNPLQVATGNVELARETGSDDRLDRVEDALARMDQIIDDMLELTRVDGDSIETSAVNIDSVSNAAWRNVATGDAALTVEAEAVVEADRDRLVQLLENLFRNAVEHGSSGETSEPAVEADGGGSLRVWVGTTENGFFVADNGPGIPVTERDTVFEAGHTTGSDGTGLGLSIVSQIANVHGWDVSVDESRAGGARFELTER</sequence>
<keyword evidence="3" id="KW-0808">Transferase</keyword>
<dbReference type="Pfam" id="PF16927">
    <property type="entry name" value="HisKA_7TM"/>
    <property type="match status" value="1"/>
</dbReference>
<dbReference type="SMART" id="SM00091">
    <property type="entry name" value="PAS"/>
    <property type="match status" value="1"/>
</dbReference>
<dbReference type="InterPro" id="IPR050736">
    <property type="entry name" value="Sensor_HK_Regulatory"/>
</dbReference>
<dbReference type="CDD" id="cd00082">
    <property type="entry name" value="HisKA"/>
    <property type="match status" value="1"/>
</dbReference>
<dbReference type="PANTHER" id="PTHR43711:SF1">
    <property type="entry name" value="HISTIDINE KINASE 1"/>
    <property type="match status" value="1"/>
</dbReference>
<evidence type="ECO:0000259" key="8">
    <source>
        <dbReference type="PROSITE" id="PS50112"/>
    </source>
</evidence>
<dbReference type="SMART" id="SM00388">
    <property type="entry name" value="HisKA"/>
    <property type="match status" value="1"/>
</dbReference>
<dbReference type="InterPro" id="IPR000014">
    <property type="entry name" value="PAS"/>
</dbReference>
<keyword evidence="6" id="KW-0812">Transmembrane</keyword>
<dbReference type="InterPro" id="IPR003594">
    <property type="entry name" value="HATPase_dom"/>
</dbReference>
<dbReference type="PANTHER" id="PTHR43711">
    <property type="entry name" value="TWO-COMPONENT HISTIDINE KINASE"/>
    <property type="match status" value="1"/>
</dbReference>
<feature type="transmembrane region" description="Helical" evidence="6">
    <location>
        <begin position="31"/>
        <end position="49"/>
    </location>
</feature>
<dbReference type="Pfam" id="PF00512">
    <property type="entry name" value="HisKA"/>
    <property type="match status" value="1"/>
</dbReference>
<gene>
    <name evidence="10" type="ORF">ELS19_12775</name>
</gene>
<evidence type="ECO:0000259" key="9">
    <source>
        <dbReference type="PROSITE" id="PS50113"/>
    </source>
</evidence>
<dbReference type="InterPro" id="IPR005467">
    <property type="entry name" value="His_kinase_dom"/>
</dbReference>
<keyword evidence="6" id="KW-1133">Transmembrane helix</keyword>
<evidence type="ECO:0000256" key="6">
    <source>
        <dbReference type="SAM" id="Phobius"/>
    </source>
</evidence>
<dbReference type="InterPro" id="IPR031621">
    <property type="entry name" value="HisKA_7TM"/>
</dbReference>
<evidence type="ECO:0000256" key="1">
    <source>
        <dbReference type="ARBA" id="ARBA00000085"/>
    </source>
</evidence>
<feature type="domain" description="PAS" evidence="8">
    <location>
        <begin position="244"/>
        <end position="281"/>
    </location>
</feature>
<dbReference type="SUPFAM" id="SSF55874">
    <property type="entry name" value="ATPase domain of HSP90 chaperone/DNA topoisomerase II/histidine kinase"/>
    <property type="match status" value="1"/>
</dbReference>
<dbReference type="InterPro" id="IPR003661">
    <property type="entry name" value="HisK_dim/P_dom"/>
</dbReference>
<feature type="transmembrane region" description="Helical" evidence="6">
    <location>
        <begin position="184"/>
        <end position="203"/>
    </location>
</feature>
<evidence type="ECO:0000313" key="11">
    <source>
        <dbReference type="Proteomes" id="UP000294028"/>
    </source>
</evidence>
<keyword evidence="6" id="KW-0472">Membrane</keyword>
<dbReference type="SUPFAM" id="SSF55785">
    <property type="entry name" value="PYP-like sensor domain (PAS domain)"/>
    <property type="match status" value="1"/>
</dbReference>
<dbReference type="PROSITE" id="PS50112">
    <property type="entry name" value="PAS"/>
    <property type="match status" value="1"/>
</dbReference>
<dbReference type="Gene3D" id="1.10.287.130">
    <property type="match status" value="1"/>
</dbReference>
<dbReference type="Gene3D" id="3.30.565.10">
    <property type="entry name" value="Histidine kinase-like ATPase, C-terminal domain"/>
    <property type="match status" value="1"/>
</dbReference>
<dbReference type="InterPro" id="IPR013656">
    <property type="entry name" value="PAS_4"/>
</dbReference>
<feature type="domain" description="PAC" evidence="9">
    <location>
        <begin position="302"/>
        <end position="355"/>
    </location>
</feature>
<comment type="catalytic activity">
    <reaction evidence="1">
        <text>ATP + protein L-histidine = ADP + protein N-phospho-L-histidine.</text>
        <dbReference type="EC" id="2.7.13.3"/>
    </reaction>
</comment>
<dbReference type="InterPro" id="IPR035965">
    <property type="entry name" value="PAS-like_dom_sf"/>
</dbReference>
<dbReference type="CDD" id="cd00130">
    <property type="entry name" value="PAS"/>
    <property type="match status" value="1"/>
</dbReference>
<dbReference type="EMBL" id="RZHH01000002">
    <property type="protein sequence ID" value="RYJ14739.1"/>
    <property type="molecule type" value="Genomic_DNA"/>
</dbReference>
<dbReference type="Pfam" id="PF08448">
    <property type="entry name" value="PAS_4"/>
    <property type="match status" value="1"/>
</dbReference>
<comment type="caution">
    <text evidence="10">The sequence shown here is derived from an EMBL/GenBank/DDBJ whole genome shotgun (WGS) entry which is preliminary data.</text>
</comment>
<dbReference type="NCBIfam" id="TIGR00229">
    <property type="entry name" value="sensory_box"/>
    <property type="match status" value="1"/>
</dbReference>
<evidence type="ECO:0000259" key="7">
    <source>
        <dbReference type="PROSITE" id="PS50109"/>
    </source>
</evidence>
<dbReference type="SMART" id="SM00387">
    <property type="entry name" value="HATPase_c"/>
    <property type="match status" value="1"/>
</dbReference>
<keyword evidence="4" id="KW-0418">Kinase</keyword>
<keyword evidence="5" id="KW-0902">Two-component regulatory system</keyword>
<protein>
    <recommendedName>
        <fullName evidence="2">histidine kinase</fullName>
        <ecNumber evidence="2">2.7.13.3</ecNumber>
    </recommendedName>
</protein>
<evidence type="ECO:0000256" key="4">
    <source>
        <dbReference type="ARBA" id="ARBA00022777"/>
    </source>
</evidence>
<dbReference type="Proteomes" id="UP000294028">
    <property type="component" value="Unassembled WGS sequence"/>
</dbReference>
<dbReference type="PROSITE" id="PS50113">
    <property type="entry name" value="PAC"/>
    <property type="match status" value="1"/>
</dbReference>
<dbReference type="GO" id="GO:0000155">
    <property type="term" value="F:phosphorelay sensor kinase activity"/>
    <property type="evidence" value="ECO:0007669"/>
    <property type="project" value="InterPro"/>
</dbReference>
<evidence type="ECO:0000256" key="2">
    <source>
        <dbReference type="ARBA" id="ARBA00012438"/>
    </source>
</evidence>
<feature type="transmembrane region" description="Helical" evidence="6">
    <location>
        <begin position="69"/>
        <end position="89"/>
    </location>
</feature>
<evidence type="ECO:0000256" key="3">
    <source>
        <dbReference type="ARBA" id="ARBA00022679"/>
    </source>
</evidence>
<organism evidence="10 11">
    <name type="scientific">Halogeometricum borinquense</name>
    <dbReference type="NCBI Taxonomy" id="60847"/>
    <lineage>
        <taxon>Archaea</taxon>
        <taxon>Methanobacteriati</taxon>
        <taxon>Methanobacteriota</taxon>
        <taxon>Stenosarchaea group</taxon>
        <taxon>Halobacteria</taxon>
        <taxon>Halobacteriales</taxon>
        <taxon>Haloferacaceae</taxon>
        <taxon>Halogeometricum</taxon>
    </lineage>
</organism>
<feature type="transmembrane region" description="Helical" evidence="6">
    <location>
        <begin position="101"/>
        <end position="120"/>
    </location>
</feature>
<feature type="transmembrane region" description="Helical" evidence="6">
    <location>
        <begin position="153"/>
        <end position="172"/>
    </location>
</feature>
<dbReference type="SUPFAM" id="SSF47384">
    <property type="entry name" value="Homodimeric domain of signal transducing histidine kinase"/>
    <property type="match status" value="1"/>
</dbReference>